<dbReference type="GO" id="GO:0005783">
    <property type="term" value="C:endoplasmic reticulum"/>
    <property type="evidence" value="ECO:0007669"/>
    <property type="project" value="UniProtKB-SubCell"/>
</dbReference>
<comment type="caution">
    <text evidence="9">The sequence shown here is derived from an EMBL/GenBank/DDBJ whole genome shotgun (WGS) entry which is preliminary data.</text>
</comment>
<evidence type="ECO:0000256" key="5">
    <source>
        <dbReference type="ARBA" id="ARBA00022824"/>
    </source>
</evidence>
<dbReference type="InterPro" id="IPR007751">
    <property type="entry name" value="DUF676_lipase-like"/>
</dbReference>
<keyword evidence="6" id="KW-0496">Mitochondrion</keyword>
<dbReference type="GO" id="GO:0005739">
    <property type="term" value="C:mitochondrion"/>
    <property type="evidence" value="ECO:0007669"/>
    <property type="project" value="UniProtKB-SubCell"/>
</dbReference>
<reference evidence="9" key="1">
    <citation type="submission" date="2022-10" db="EMBL/GenBank/DDBJ databases">
        <title>Determination and structural analysis of whole genome sequence of Sarocladium strictum F4-1.</title>
        <authorList>
            <person name="Hu L."/>
            <person name="Jiang Y."/>
        </authorList>
    </citation>
    <scope>NUCLEOTIDE SEQUENCE</scope>
    <source>
        <strain evidence="9">F4-1</strain>
    </source>
</reference>
<dbReference type="AlphaFoldDB" id="A0AA39L593"/>
<dbReference type="Proteomes" id="UP001175261">
    <property type="component" value="Unassembled WGS sequence"/>
</dbReference>
<proteinExistence type="inferred from homology"/>
<dbReference type="PANTHER" id="PTHR48182:SF2">
    <property type="entry name" value="PROTEIN SERAC1"/>
    <property type="match status" value="1"/>
</dbReference>
<evidence type="ECO:0000256" key="6">
    <source>
        <dbReference type="ARBA" id="ARBA00023128"/>
    </source>
</evidence>
<keyword evidence="5" id="KW-0256">Endoplasmic reticulum</keyword>
<dbReference type="SUPFAM" id="SSF53474">
    <property type="entry name" value="alpha/beta-Hydrolases"/>
    <property type="match status" value="1"/>
</dbReference>
<comment type="subcellular location">
    <subcellularLocation>
        <location evidence="2">Endoplasmic reticulum</location>
    </subcellularLocation>
    <subcellularLocation>
        <location evidence="3">Membrane</location>
    </subcellularLocation>
    <subcellularLocation>
        <location evidence="1">Mitochondrion</location>
    </subcellularLocation>
</comment>
<evidence type="ECO:0000256" key="2">
    <source>
        <dbReference type="ARBA" id="ARBA00004240"/>
    </source>
</evidence>
<dbReference type="Gene3D" id="3.40.50.1820">
    <property type="entry name" value="alpha/beta hydrolase"/>
    <property type="match status" value="1"/>
</dbReference>
<keyword evidence="10" id="KW-1185">Reference proteome</keyword>
<evidence type="ECO:0000256" key="7">
    <source>
        <dbReference type="ARBA" id="ARBA00023136"/>
    </source>
</evidence>
<organism evidence="9 10">
    <name type="scientific">Sarocladium strictum</name>
    <name type="common">Black bundle disease fungus</name>
    <name type="synonym">Acremonium strictum</name>
    <dbReference type="NCBI Taxonomy" id="5046"/>
    <lineage>
        <taxon>Eukaryota</taxon>
        <taxon>Fungi</taxon>
        <taxon>Dikarya</taxon>
        <taxon>Ascomycota</taxon>
        <taxon>Pezizomycotina</taxon>
        <taxon>Sordariomycetes</taxon>
        <taxon>Hypocreomycetidae</taxon>
        <taxon>Hypocreales</taxon>
        <taxon>Sarocladiaceae</taxon>
        <taxon>Sarocladium</taxon>
    </lineage>
</organism>
<dbReference type="Pfam" id="PF05057">
    <property type="entry name" value="DUF676"/>
    <property type="match status" value="1"/>
</dbReference>
<gene>
    <name evidence="9" type="ORF">NLU13_8541</name>
</gene>
<dbReference type="GO" id="GO:0016020">
    <property type="term" value="C:membrane"/>
    <property type="evidence" value="ECO:0007669"/>
    <property type="project" value="UniProtKB-SubCell"/>
</dbReference>
<keyword evidence="7" id="KW-0472">Membrane</keyword>
<name>A0AA39L593_SARSR</name>
<dbReference type="PANTHER" id="PTHR48182">
    <property type="entry name" value="PROTEIN SERAC1"/>
    <property type="match status" value="1"/>
</dbReference>
<dbReference type="InterPro" id="IPR052374">
    <property type="entry name" value="SERAC1"/>
</dbReference>
<evidence type="ECO:0000256" key="1">
    <source>
        <dbReference type="ARBA" id="ARBA00004173"/>
    </source>
</evidence>
<dbReference type="EMBL" id="JAPDFR010000008">
    <property type="protein sequence ID" value="KAK0384455.1"/>
    <property type="molecule type" value="Genomic_DNA"/>
</dbReference>
<evidence type="ECO:0000313" key="10">
    <source>
        <dbReference type="Proteomes" id="UP001175261"/>
    </source>
</evidence>
<protein>
    <recommendedName>
        <fullName evidence="8">DUF676 domain-containing protein</fullName>
    </recommendedName>
</protein>
<feature type="domain" description="DUF676" evidence="8">
    <location>
        <begin position="26"/>
        <end position="175"/>
    </location>
</feature>
<evidence type="ECO:0000313" key="9">
    <source>
        <dbReference type="EMBL" id="KAK0384455.1"/>
    </source>
</evidence>
<accession>A0AA39L593</accession>
<evidence type="ECO:0000259" key="8">
    <source>
        <dbReference type="Pfam" id="PF05057"/>
    </source>
</evidence>
<sequence>MAVENRCIARYETTAVYTHPRAQVDVVLVHGLNGRPDETWTATNGTFWPLDLLPAALRGVPANILVYGYNADVYSRHNDHSASSQYIHQHAQTLVTSLTLFRRGEETTRNPIIWVCHSLGGILVKRALLYSSDVRAQFHEDFRSVYISTYGIIFLGTPHLGSDAASWALMLQGMADAVIPKRLFESESVLLRTLKKDSEILVEINDHFMDIFHRFRMHMAHENHKTDIKGTKIIVVDASSASPALPGITYYGIEATHSQMCKFDSPSAPGFRAVSTDIRAWAIEAPVMIANRWSVEDGARAVQLQVDINERLSPYLSPMPRRSASPQCATMPLVPGYPMGHPSTYVRPQWHGVPLYQTEMPVHVRQRGLQAPSKFSTRWEHNLRELEGE</sequence>
<evidence type="ECO:0000256" key="4">
    <source>
        <dbReference type="ARBA" id="ARBA00007920"/>
    </source>
</evidence>
<comment type="similarity">
    <text evidence="4">Belongs to the putative lipase ROG1 family.</text>
</comment>
<evidence type="ECO:0000256" key="3">
    <source>
        <dbReference type="ARBA" id="ARBA00004370"/>
    </source>
</evidence>
<dbReference type="InterPro" id="IPR029058">
    <property type="entry name" value="AB_hydrolase_fold"/>
</dbReference>